<evidence type="ECO:0000259" key="1">
    <source>
        <dbReference type="Pfam" id="PF13519"/>
    </source>
</evidence>
<protein>
    <recommendedName>
        <fullName evidence="1">VWFA domain-containing protein</fullName>
    </recommendedName>
</protein>
<dbReference type="Gene3D" id="3.40.50.410">
    <property type="entry name" value="von Willebrand factor, type A domain"/>
    <property type="match status" value="1"/>
</dbReference>
<evidence type="ECO:0000313" key="2">
    <source>
        <dbReference type="EMBL" id="SUZ80378.1"/>
    </source>
</evidence>
<dbReference type="EMBL" id="UINC01001425">
    <property type="protein sequence ID" value="SUZ80378.1"/>
    <property type="molecule type" value="Genomic_DNA"/>
</dbReference>
<dbReference type="Pfam" id="PF13519">
    <property type="entry name" value="VWA_2"/>
    <property type="match status" value="1"/>
</dbReference>
<reference evidence="2" key="1">
    <citation type="submission" date="2018-05" db="EMBL/GenBank/DDBJ databases">
        <authorList>
            <person name="Lanie J.A."/>
            <person name="Ng W.-L."/>
            <person name="Kazmierczak K.M."/>
            <person name="Andrzejewski T.M."/>
            <person name="Davidsen T.M."/>
            <person name="Wayne K.J."/>
            <person name="Tettelin H."/>
            <person name="Glass J.I."/>
            <person name="Rusch D."/>
            <person name="Podicherti R."/>
            <person name="Tsui H.-C.T."/>
            <person name="Winkler M.E."/>
        </authorList>
    </citation>
    <scope>NUCLEOTIDE SEQUENCE</scope>
</reference>
<name>A0A381QNG7_9ZZZZ</name>
<sequence>MLALNVLALPLSAANMRAAEVLTIPPSTVAESFQASASDQRIYVSVLDQQDNPVVGLAADAFIVREDGIRREVLSVTKAGGSFQIALVVDNSEAIRPYLRDLRAGLESFVKMMAGPHEMALFTIGDRPTIVTDYRNNPEELQAAVKRIFPRPMSGGHLLDTILNASRGLTRRNTTRPIILVVTAEGVDYSSRSYQSVLKSVDESGASLHAVVLTSRGAGLGANARYRDMVLDRGTERTGGKRHDLLRGQRLQETLEALAHELLNQYLVVYARPDMLVPPDRVEIEMADASWVARGNPAVLSSEASPNEKIASSDPTESRYQLRIMERVFEQAVTHGAEQFASRIETSDPSSRINFAGTAQARGFRLDGYGVFFDVQVPMLRPSINWVFRQLNQSDLSARIAADLDEVLPVLREKMRTFDDEQLMENFERAFLAFRRPLPAGSPMGPSRTGSQRGRLARRVASEEDLQAEYAVQIATEVTAVILDHSEAILLGADDWLVVATVASFSPNDTPGMKMMLKILGSDLIALRAGEFSREDAIKRIETGEF</sequence>
<dbReference type="SUPFAM" id="SSF53300">
    <property type="entry name" value="vWA-like"/>
    <property type="match status" value="1"/>
</dbReference>
<gene>
    <name evidence="2" type="ORF">METZ01_LOCUS33232</name>
</gene>
<feature type="domain" description="VWFA" evidence="1">
    <location>
        <begin position="86"/>
        <end position="183"/>
    </location>
</feature>
<accession>A0A381QNG7</accession>
<organism evidence="2">
    <name type="scientific">marine metagenome</name>
    <dbReference type="NCBI Taxonomy" id="408172"/>
    <lineage>
        <taxon>unclassified sequences</taxon>
        <taxon>metagenomes</taxon>
        <taxon>ecological metagenomes</taxon>
    </lineage>
</organism>
<proteinExistence type="predicted"/>
<dbReference type="InterPro" id="IPR002035">
    <property type="entry name" value="VWF_A"/>
</dbReference>
<dbReference type="InterPro" id="IPR036465">
    <property type="entry name" value="vWFA_dom_sf"/>
</dbReference>
<dbReference type="AlphaFoldDB" id="A0A381QNG7"/>